<dbReference type="PANTHER" id="PTHR47851">
    <property type="entry name" value="OS06G0588700 PROTEIN-RELATED"/>
    <property type="match status" value="1"/>
</dbReference>
<feature type="region of interest" description="Disordered" evidence="1">
    <location>
        <begin position="224"/>
        <end position="248"/>
    </location>
</feature>
<dbReference type="Gramene" id="KQK15329">
    <property type="protein sequence ID" value="KQK15329"/>
    <property type="gene ID" value="BRADI_1g21964v3"/>
</dbReference>
<evidence type="ECO:0000313" key="3">
    <source>
        <dbReference type="EMBL" id="KQK15329.2"/>
    </source>
</evidence>
<gene>
    <name evidence="3" type="ORF">BRADI_1g21964v3</name>
</gene>
<feature type="compositionally biased region" description="Basic and acidic residues" evidence="1">
    <location>
        <begin position="1"/>
        <end position="16"/>
    </location>
</feature>
<dbReference type="EMBL" id="CM000880">
    <property type="protein sequence ID" value="KQK15329.2"/>
    <property type="molecule type" value="Genomic_DNA"/>
</dbReference>
<reference evidence="3" key="2">
    <citation type="submission" date="2017-06" db="EMBL/GenBank/DDBJ databases">
        <title>WGS assembly of Brachypodium distachyon.</title>
        <authorList>
            <consortium name="The International Brachypodium Initiative"/>
            <person name="Lucas S."/>
            <person name="Harmon-Smith M."/>
            <person name="Lail K."/>
            <person name="Tice H."/>
            <person name="Grimwood J."/>
            <person name="Bruce D."/>
            <person name="Barry K."/>
            <person name="Shu S."/>
            <person name="Lindquist E."/>
            <person name="Wang M."/>
            <person name="Pitluck S."/>
            <person name="Vogel J.P."/>
            <person name="Garvin D.F."/>
            <person name="Mockler T.C."/>
            <person name="Schmutz J."/>
            <person name="Rokhsar D."/>
            <person name="Bevan M.W."/>
        </authorList>
    </citation>
    <scope>NUCLEOTIDE SEQUENCE</scope>
    <source>
        <strain evidence="3">Bd21</strain>
    </source>
</reference>
<sequence length="337" mass="37967">ATAPRKERQGQARADKGAAGCGDEGRGQAEATAMMEARSRRHGQVTTSGETRCRKVAELTIATGNGGNHGKKTMASQSQRCSPWKHLNNVAYEEIAQRFKDKTGIELKKKQIKNKWDKLKNEYGIWKRLLLKQTGAGWERGTINQDAEWWRKAKVDIPGCGRFQNQGIRNEDNLELIFEDITNDGHDHWCPTSGDLPQPNIVEDVIYLDGEDGIDIDELDESPSNVKGKKRGAKVVGDKSKKSKTSQVMQDEMKKIGALAEKTQSSLESFTTKNDACSVATVMDLVIECGGAYSTNEHFIATELFVKREQREMFLHMPTPDIRFEWLKRKYEAKYAR</sequence>
<accession>A0A0Q3KVU2</accession>
<dbReference type="STRING" id="15368.A0A0Q3KVU2"/>
<dbReference type="InParanoid" id="A0A0Q3KVU2"/>
<dbReference type="OrthoDB" id="602113at2759"/>
<dbReference type="InterPro" id="IPR024752">
    <property type="entry name" value="Myb/SANT-like_dom"/>
</dbReference>
<reference evidence="4" key="3">
    <citation type="submission" date="2018-08" db="UniProtKB">
        <authorList>
            <consortium name="EnsemblPlants"/>
        </authorList>
    </citation>
    <scope>IDENTIFICATION</scope>
    <source>
        <strain evidence="4">cv. Bd21</strain>
    </source>
</reference>
<evidence type="ECO:0000313" key="4">
    <source>
        <dbReference type="EnsemblPlants" id="KQK15329"/>
    </source>
</evidence>
<feature type="domain" description="Myb/SANT-like" evidence="2">
    <location>
        <begin position="84"/>
        <end position="152"/>
    </location>
</feature>
<dbReference type="Proteomes" id="UP000008810">
    <property type="component" value="Chromosome 1"/>
</dbReference>
<keyword evidence="5" id="KW-1185">Reference proteome</keyword>
<dbReference type="AlphaFoldDB" id="A0A0Q3KVU2"/>
<proteinExistence type="predicted"/>
<dbReference type="PANTHER" id="PTHR47851:SF5">
    <property type="entry name" value="MYB_SANT-LIKE DOMAIN-CONTAINING PROTEIN"/>
    <property type="match status" value="1"/>
</dbReference>
<protein>
    <recommendedName>
        <fullName evidence="2">Myb/SANT-like domain-containing protein</fullName>
    </recommendedName>
</protein>
<organism evidence="3">
    <name type="scientific">Brachypodium distachyon</name>
    <name type="common">Purple false brome</name>
    <name type="synonym">Trachynia distachya</name>
    <dbReference type="NCBI Taxonomy" id="15368"/>
    <lineage>
        <taxon>Eukaryota</taxon>
        <taxon>Viridiplantae</taxon>
        <taxon>Streptophyta</taxon>
        <taxon>Embryophyta</taxon>
        <taxon>Tracheophyta</taxon>
        <taxon>Spermatophyta</taxon>
        <taxon>Magnoliopsida</taxon>
        <taxon>Liliopsida</taxon>
        <taxon>Poales</taxon>
        <taxon>Poaceae</taxon>
        <taxon>BOP clade</taxon>
        <taxon>Pooideae</taxon>
        <taxon>Stipodae</taxon>
        <taxon>Brachypodieae</taxon>
        <taxon>Brachypodium</taxon>
    </lineage>
</organism>
<dbReference type="Pfam" id="PF12776">
    <property type="entry name" value="Myb_DNA-bind_3"/>
    <property type="match status" value="1"/>
</dbReference>
<dbReference type="EnsemblPlants" id="KQK15329">
    <property type="protein sequence ID" value="KQK15329"/>
    <property type="gene ID" value="BRADI_1g21964v3"/>
</dbReference>
<evidence type="ECO:0000259" key="2">
    <source>
        <dbReference type="Pfam" id="PF12776"/>
    </source>
</evidence>
<feature type="non-terminal residue" evidence="3">
    <location>
        <position position="1"/>
    </location>
</feature>
<reference evidence="3 4" key="1">
    <citation type="journal article" date="2010" name="Nature">
        <title>Genome sequencing and analysis of the model grass Brachypodium distachyon.</title>
        <authorList>
            <consortium name="International Brachypodium Initiative"/>
        </authorList>
    </citation>
    <scope>NUCLEOTIDE SEQUENCE [LARGE SCALE GENOMIC DNA]</scope>
    <source>
        <strain evidence="3 4">Bd21</strain>
    </source>
</reference>
<evidence type="ECO:0000256" key="1">
    <source>
        <dbReference type="SAM" id="MobiDB-lite"/>
    </source>
</evidence>
<feature type="region of interest" description="Disordered" evidence="1">
    <location>
        <begin position="1"/>
        <end position="50"/>
    </location>
</feature>
<name>A0A0Q3KVU2_BRADI</name>
<evidence type="ECO:0000313" key="5">
    <source>
        <dbReference type="Proteomes" id="UP000008810"/>
    </source>
</evidence>